<comment type="similarity">
    <text evidence="1 4">Belongs to the D-isomer specific 2-hydroxyacid dehydrogenase family.</text>
</comment>
<dbReference type="RefSeq" id="WP_285629712.1">
    <property type="nucleotide sequence ID" value="NZ_BAAAUK010000001.1"/>
</dbReference>
<name>A0ABQ5ND49_9MICO</name>
<dbReference type="Gene3D" id="3.40.50.720">
    <property type="entry name" value="NAD(P)-binding Rossmann-like Domain"/>
    <property type="match status" value="2"/>
</dbReference>
<evidence type="ECO:0000256" key="1">
    <source>
        <dbReference type="ARBA" id="ARBA00005854"/>
    </source>
</evidence>
<dbReference type="EMBL" id="BRZC01000001">
    <property type="protein sequence ID" value="GLC83413.1"/>
    <property type="molecule type" value="Genomic_DNA"/>
</dbReference>
<dbReference type="Proteomes" id="UP001165068">
    <property type="component" value="Unassembled WGS sequence"/>
</dbReference>
<reference evidence="7" key="1">
    <citation type="submission" date="2022-08" db="EMBL/GenBank/DDBJ databases">
        <title>Draft genome sequence of Microbacterium arabinogalactanolyticum JCM 9171.</title>
        <authorList>
            <person name="Fujita K."/>
            <person name="Ishiwata A."/>
            <person name="Fushinobu S."/>
        </authorList>
    </citation>
    <scope>NUCLEOTIDE SEQUENCE</scope>
    <source>
        <strain evidence="7">JCM 9171</strain>
    </source>
</reference>
<evidence type="ECO:0000256" key="2">
    <source>
        <dbReference type="ARBA" id="ARBA00023002"/>
    </source>
</evidence>
<evidence type="ECO:0000259" key="5">
    <source>
        <dbReference type="Pfam" id="PF00389"/>
    </source>
</evidence>
<dbReference type="Pfam" id="PF00389">
    <property type="entry name" value="2-Hacid_dh"/>
    <property type="match status" value="1"/>
</dbReference>
<sequence>MPLLVTVPNERLATNIGEVPADVDLRVWDMRSPAPADHLDIVVPPYMGSTGSLEALEGLSVGLVQSQSIGYDGVDEILPAGIPFANAASVHETATAELAVGLMIAAQRQFPRFAAAQQRGEWAPVFADSLADRRVLLVGIGGVGKAIAQRLAPFEVSITALARSARREQVEGLGDVAVHGIDELPALLPDAEIVVLSLPGNAETHHLFDEAMIARMAPGALLVNVGRGPLVDTDALLPALQEGRIRAASDVFEQEPLPEGHPLWKAPNLIISPHNGGAATAMNPRMARLVRAQIERMLAGEEPLNVVIPAR</sequence>
<evidence type="ECO:0000259" key="6">
    <source>
        <dbReference type="Pfam" id="PF02826"/>
    </source>
</evidence>
<dbReference type="PROSITE" id="PS00671">
    <property type="entry name" value="D_2_HYDROXYACID_DH_3"/>
    <property type="match status" value="1"/>
</dbReference>
<evidence type="ECO:0000313" key="8">
    <source>
        <dbReference type="Proteomes" id="UP001165068"/>
    </source>
</evidence>
<dbReference type="Pfam" id="PF02826">
    <property type="entry name" value="2-Hacid_dh_C"/>
    <property type="match status" value="1"/>
</dbReference>
<proteinExistence type="inferred from homology"/>
<evidence type="ECO:0000313" key="7">
    <source>
        <dbReference type="EMBL" id="GLC83413.1"/>
    </source>
</evidence>
<dbReference type="CDD" id="cd12166">
    <property type="entry name" value="2-Hacid_dh_7"/>
    <property type="match status" value="1"/>
</dbReference>
<keyword evidence="3" id="KW-0520">NAD</keyword>
<dbReference type="PANTHER" id="PTHR10996">
    <property type="entry name" value="2-HYDROXYACID DEHYDROGENASE-RELATED"/>
    <property type="match status" value="1"/>
</dbReference>
<protein>
    <submittedName>
        <fullName evidence="7">Dehydrogenase</fullName>
    </submittedName>
</protein>
<keyword evidence="2 4" id="KW-0560">Oxidoreductase</keyword>
<keyword evidence="8" id="KW-1185">Reference proteome</keyword>
<comment type="caution">
    <text evidence="7">The sequence shown here is derived from an EMBL/GenBank/DDBJ whole genome shotgun (WGS) entry which is preliminary data.</text>
</comment>
<dbReference type="InterPro" id="IPR006140">
    <property type="entry name" value="D-isomer_DH_NAD-bd"/>
</dbReference>
<evidence type="ECO:0000256" key="3">
    <source>
        <dbReference type="ARBA" id="ARBA00023027"/>
    </source>
</evidence>
<dbReference type="SUPFAM" id="SSF51735">
    <property type="entry name" value="NAD(P)-binding Rossmann-fold domains"/>
    <property type="match status" value="1"/>
</dbReference>
<feature type="domain" description="D-isomer specific 2-hydroxyacid dehydrogenase catalytic" evidence="5">
    <location>
        <begin position="53"/>
        <end position="307"/>
    </location>
</feature>
<evidence type="ECO:0000256" key="4">
    <source>
        <dbReference type="RuleBase" id="RU003719"/>
    </source>
</evidence>
<dbReference type="InterPro" id="IPR050223">
    <property type="entry name" value="D-isomer_2-hydroxyacid_DH"/>
</dbReference>
<dbReference type="PANTHER" id="PTHR10996:SF178">
    <property type="entry name" value="2-HYDROXYACID DEHYDROGENASE YGL185C-RELATED"/>
    <property type="match status" value="1"/>
</dbReference>
<dbReference type="InterPro" id="IPR006139">
    <property type="entry name" value="D-isomer_2_OHA_DH_cat_dom"/>
</dbReference>
<dbReference type="InterPro" id="IPR036291">
    <property type="entry name" value="NAD(P)-bd_dom_sf"/>
</dbReference>
<organism evidence="7 8">
    <name type="scientific">Microbacterium arabinogalactanolyticum</name>
    <dbReference type="NCBI Taxonomy" id="69365"/>
    <lineage>
        <taxon>Bacteria</taxon>
        <taxon>Bacillati</taxon>
        <taxon>Actinomycetota</taxon>
        <taxon>Actinomycetes</taxon>
        <taxon>Micrococcales</taxon>
        <taxon>Microbacteriaceae</taxon>
        <taxon>Microbacterium</taxon>
    </lineage>
</organism>
<feature type="domain" description="D-isomer specific 2-hydroxyacid dehydrogenase NAD-binding" evidence="6">
    <location>
        <begin position="100"/>
        <end position="276"/>
    </location>
</feature>
<dbReference type="SUPFAM" id="SSF52283">
    <property type="entry name" value="Formate/glycerate dehydrogenase catalytic domain-like"/>
    <property type="match status" value="1"/>
</dbReference>
<gene>
    <name evidence="7" type="ORF">MIAR_00010</name>
</gene>
<accession>A0ABQ5ND49</accession>
<dbReference type="InterPro" id="IPR029753">
    <property type="entry name" value="D-isomer_DH_CS"/>
</dbReference>